<feature type="region of interest" description="Disordered" evidence="1">
    <location>
        <begin position="28"/>
        <end position="63"/>
    </location>
</feature>
<dbReference type="AlphaFoldDB" id="A0A151AD82"/>
<evidence type="ECO:0000259" key="2">
    <source>
        <dbReference type="Pfam" id="PF24463"/>
    </source>
</evidence>
<dbReference type="EMBL" id="LTAZ01000005">
    <property type="protein sequence ID" value="KYH25573.1"/>
    <property type="molecule type" value="Genomic_DNA"/>
</dbReference>
<sequence>MAPTGQLLVVLFACTFFYVVGNYCLGQGRGGTDDESNTTPTPVGWTRTHPSSDSDRAQDPPSAVRCRACRTENDPVYTYCRECVSELHGQHDRRP</sequence>
<comment type="caution">
    <text evidence="3">The sequence shown here is derived from an EMBL/GenBank/DDBJ whole genome shotgun (WGS) entry which is preliminary data.</text>
</comment>
<feature type="domain" description="DUF7577" evidence="2">
    <location>
        <begin position="63"/>
        <end position="88"/>
    </location>
</feature>
<name>A0A151AD82_9EURY</name>
<dbReference type="RefSeq" id="WP_066382483.1">
    <property type="nucleotide sequence ID" value="NZ_LTAZ01000005.1"/>
</dbReference>
<accession>A0A151AD82</accession>
<dbReference type="Pfam" id="PF24463">
    <property type="entry name" value="DUF7577"/>
    <property type="match status" value="1"/>
</dbReference>
<dbReference type="PATRIC" id="fig|1008153.3.peg.2288"/>
<reference evidence="3 4" key="1">
    <citation type="submission" date="2016-02" db="EMBL/GenBank/DDBJ databases">
        <title>Genome sequence of Halalkalicoccus paucihalophilus DSM 24557.</title>
        <authorList>
            <person name="Poehlein A."/>
            <person name="Daniel R."/>
        </authorList>
    </citation>
    <scope>NUCLEOTIDE SEQUENCE [LARGE SCALE GENOMIC DNA]</scope>
    <source>
        <strain evidence="3 4">DSM 24557</strain>
    </source>
</reference>
<evidence type="ECO:0000313" key="3">
    <source>
        <dbReference type="EMBL" id="KYH25573.1"/>
    </source>
</evidence>
<evidence type="ECO:0000256" key="1">
    <source>
        <dbReference type="SAM" id="MobiDB-lite"/>
    </source>
</evidence>
<dbReference type="InterPro" id="IPR036443">
    <property type="entry name" value="Znf_RanBP2_sf"/>
</dbReference>
<organism evidence="3 4">
    <name type="scientific">Halalkalicoccus paucihalophilus</name>
    <dbReference type="NCBI Taxonomy" id="1008153"/>
    <lineage>
        <taxon>Archaea</taxon>
        <taxon>Methanobacteriati</taxon>
        <taxon>Methanobacteriota</taxon>
        <taxon>Stenosarchaea group</taxon>
        <taxon>Halobacteria</taxon>
        <taxon>Halobacteriales</taxon>
        <taxon>Halococcaceae</taxon>
        <taxon>Halalkalicoccus</taxon>
    </lineage>
</organism>
<dbReference type="OrthoDB" id="330661at2157"/>
<dbReference type="InterPro" id="IPR055999">
    <property type="entry name" value="DUF7577"/>
</dbReference>
<keyword evidence="4" id="KW-1185">Reference proteome</keyword>
<dbReference type="Proteomes" id="UP000075321">
    <property type="component" value="Unassembled WGS sequence"/>
</dbReference>
<dbReference type="SUPFAM" id="SSF90209">
    <property type="entry name" value="Ran binding protein zinc finger-like"/>
    <property type="match status" value="1"/>
</dbReference>
<proteinExistence type="predicted"/>
<evidence type="ECO:0000313" key="4">
    <source>
        <dbReference type="Proteomes" id="UP000075321"/>
    </source>
</evidence>
<protein>
    <recommendedName>
        <fullName evidence="2">DUF7577 domain-containing protein</fullName>
    </recommendedName>
</protein>
<gene>
    <name evidence="3" type="ORF">HAPAU_22470</name>
</gene>